<sequence>MKINRNKKDNTFLYIISTVTFIFLGIILTTVINKTKSSDVRAKASATAGIEATAVVSSVDSETNAIKVDELTFASSKTNLGSWTITPPSSFLLSSIIVGNAIKLTIDPTHFDIQTHTLTAKKIQKK</sequence>
<gene>
    <name evidence="2" type="ORF">UV58_C0025G0004</name>
</gene>
<keyword evidence="1" id="KW-0812">Transmembrane</keyword>
<dbReference type="EMBL" id="LCFA01000025">
    <property type="protein sequence ID" value="KKS81227.1"/>
    <property type="molecule type" value="Genomic_DNA"/>
</dbReference>
<organism evidence="2 3">
    <name type="scientific">Candidatus Wolfebacteria bacterium GW2011_GWC1_43_10</name>
    <dbReference type="NCBI Taxonomy" id="1619011"/>
    <lineage>
        <taxon>Bacteria</taxon>
        <taxon>Candidatus Wolfeibacteriota</taxon>
    </lineage>
</organism>
<name>A0A0G1C6P6_9BACT</name>
<evidence type="ECO:0000313" key="2">
    <source>
        <dbReference type="EMBL" id="KKS81227.1"/>
    </source>
</evidence>
<dbReference type="AlphaFoldDB" id="A0A0G1C6P6"/>
<dbReference type="Proteomes" id="UP000034810">
    <property type="component" value="Unassembled WGS sequence"/>
</dbReference>
<protein>
    <submittedName>
        <fullName evidence="2">Uncharacterized protein</fullName>
    </submittedName>
</protein>
<feature type="transmembrane region" description="Helical" evidence="1">
    <location>
        <begin position="12"/>
        <end position="32"/>
    </location>
</feature>
<proteinExistence type="predicted"/>
<evidence type="ECO:0000313" key="3">
    <source>
        <dbReference type="Proteomes" id="UP000034810"/>
    </source>
</evidence>
<accession>A0A0G1C6P6</accession>
<evidence type="ECO:0000256" key="1">
    <source>
        <dbReference type="SAM" id="Phobius"/>
    </source>
</evidence>
<keyword evidence="1" id="KW-0472">Membrane</keyword>
<comment type="caution">
    <text evidence="2">The sequence shown here is derived from an EMBL/GenBank/DDBJ whole genome shotgun (WGS) entry which is preliminary data.</text>
</comment>
<keyword evidence="1" id="KW-1133">Transmembrane helix</keyword>
<reference evidence="2 3" key="1">
    <citation type="journal article" date="2015" name="Nature">
        <title>rRNA introns, odd ribosomes, and small enigmatic genomes across a large radiation of phyla.</title>
        <authorList>
            <person name="Brown C.T."/>
            <person name="Hug L.A."/>
            <person name="Thomas B.C."/>
            <person name="Sharon I."/>
            <person name="Castelle C.J."/>
            <person name="Singh A."/>
            <person name="Wilkins M.J."/>
            <person name="Williams K.H."/>
            <person name="Banfield J.F."/>
        </authorList>
    </citation>
    <scope>NUCLEOTIDE SEQUENCE [LARGE SCALE GENOMIC DNA]</scope>
</reference>